<dbReference type="OrthoDB" id="10300760at2759"/>
<dbReference type="CDD" id="cd00060">
    <property type="entry name" value="FHA"/>
    <property type="match status" value="2"/>
</dbReference>
<evidence type="ECO:0000259" key="1">
    <source>
        <dbReference type="PROSITE" id="PS50006"/>
    </source>
</evidence>
<feature type="domain" description="FHA" evidence="1">
    <location>
        <begin position="129"/>
        <end position="185"/>
    </location>
</feature>
<dbReference type="Pfam" id="PF00498">
    <property type="entry name" value="FHA"/>
    <property type="match status" value="1"/>
</dbReference>
<dbReference type="InterPro" id="IPR008984">
    <property type="entry name" value="SMAD_FHA_dom_sf"/>
</dbReference>
<proteinExistence type="predicted"/>
<dbReference type="SUPFAM" id="SSF49879">
    <property type="entry name" value="SMAD/FHA domain"/>
    <property type="match status" value="2"/>
</dbReference>
<evidence type="ECO:0000313" key="2">
    <source>
        <dbReference type="EMBL" id="KAF4686846.1"/>
    </source>
</evidence>
<dbReference type="EMBL" id="JABANP010000206">
    <property type="protein sequence ID" value="KAF4686846.1"/>
    <property type="molecule type" value="Genomic_DNA"/>
</dbReference>
<comment type="caution">
    <text evidence="2">The sequence shown here is derived from an EMBL/GenBank/DDBJ whole genome shotgun (WGS) entry which is preliminary data.</text>
</comment>
<dbReference type="Gene3D" id="2.60.200.20">
    <property type="match status" value="2"/>
</dbReference>
<dbReference type="AlphaFoldDB" id="A0A7J6NTD8"/>
<reference evidence="2 3" key="1">
    <citation type="submission" date="2020-04" db="EMBL/GenBank/DDBJ databases">
        <title>Perkinsus olseni comparative genomics.</title>
        <authorList>
            <person name="Bogema D.R."/>
        </authorList>
    </citation>
    <scope>NUCLEOTIDE SEQUENCE [LARGE SCALE GENOMIC DNA]</scope>
    <source>
        <strain evidence="2">00978-12</strain>
    </source>
</reference>
<sequence length="301" mass="32857">MTGIVLRMLPPDAFTGIPSTPAEDALIEANRKLYYILVDAKFVGTAELDCGQSVDDLRLPLLRCPETASLVRHLSSLELADYEGRNTLRLGSRSQVSHAYLTLAVSDRNDSRSAYLVEKTVPSEGSLSLSIGRAPSNDIVLMDRCVSRTHVVLRWQRDEATQSMLAPTIEPLSTSSATWVQIPSLAELPLIAGMSLKLGTESTECRVIRADSESLVLHMPADTVLETPDSSCLPAEMDYGDLVTKIRYSRRGLNTITIGRSRSNSLVIHADRSVSSFHCQIVPGSASSANGKLFKRFLLVP</sequence>
<evidence type="ECO:0000313" key="3">
    <source>
        <dbReference type="Proteomes" id="UP000541610"/>
    </source>
</evidence>
<dbReference type="InterPro" id="IPR000253">
    <property type="entry name" value="FHA_dom"/>
</dbReference>
<protein>
    <recommendedName>
        <fullName evidence="1">FHA domain-containing protein</fullName>
    </recommendedName>
</protein>
<gene>
    <name evidence="2" type="ORF">FOZ60_004769</name>
</gene>
<dbReference type="Proteomes" id="UP000541610">
    <property type="component" value="Unassembled WGS sequence"/>
</dbReference>
<accession>A0A7J6NTD8</accession>
<dbReference type="PROSITE" id="PS50006">
    <property type="entry name" value="FHA_DOMAIN"/>
    <property type="match status" value="1"/>
</dbReference>
<organism evidence="2 3">
    <name type="scientific">Perkinsus olseni</name>
    <name type="common">Perkinsus atlanticus</name>
    <dbReference type="NCBI Taxonomy" id="32597"/>
    <lineage>
        <taxon>Eukaryota</taxon>
        <taxon>Sar</taxon>
        <taxon>Alveolata</taxon>
        <taxon>Perkinsozoa</taxon>
        <taxon>Perkinsea</taxon>
        <taxon>Perkinsida</taxon>
        <taxon>Perkinsidae</taxon>
        <taxon>Perkinsus</taxon>
    </lineage>
</organism>
<name>A0A7J6NTD8_PEROL</name>